<sequence length="127" mass="12890">MNSKQARWYLWSTKASTIRLDYAASSAAEAASDAAAAVSVVAVAASGAAAAASGAAAAVSDAAAVAAAAAAAAAVVPTVVSQASFLKETAAGIEEKVTPAQTMHLFRRGFFSTRKRLGKWDNKPYIR</sequence>
<dbReference type="AlphaFoldDB" id="A0A7X2ZBL5"/>
<comment type="caution">
    <text evidence="2">The sequence shown here is derived from an EMBL/GenBank/DDBJ whole genome shotgun (WGS) entry which is preliminary data.</text>
</comment>
<feature type="signal peptide" evidence="1">
    <location>
        <begin position="1"/>
        <end position="30"/>
    </location>
</feature>
<evidence type="ECO:0000313" key="3">
    <source>
        <dbReference type="Proteomes" id="UP000450917"/>
    </source>
</evidence>
<protein>
    <submittedName>
        <fullName evidence="2">Uncharacterized protein</fullName>
    </submittedName>
</protein>
<evidence type="ECO:0000313" key="2">
    <source>
        <dbReference type="EMBL" id="MUG71826.1"/>
    </source>
</evidence>
<proteinExistence type="predicted"/>
<feature type="chain" id="PRO_5039434216" evidence="1">
    <location>
        <begin position="31"/>
        <end position="127"/>
    </location>
</feature>
<dbReference type="Proteomes" id="UP000450917">
    <property type="component" value="Unassembled WGS sequence"/>
</dbReference>
<keyword evidence="1" id="KW-0732">Signal</keyword>
<gene>
    <name evidence="2" type="ORF">GNP93_14225</name>
</gene>
<keyword evidence="3" id="KW-1185">Reference proteome</keyword>
<dbReference type="EMBL" id="WNZX01000011">
    <property type="protein sequence ID" value="MUG71826.1"/>
    <property type="molecule type" value="Genomic_DNA"/>
</dbReference>
<evidence type="ECO:0000256" key="1">
    <source>
        <dbReference type="SAM" id="SignalP"/>
    </source>
</evidence>
<organism evidence="2 3">
    <name type="scientific">Paenibacillus validus</name>
    <dbReference type="NCBI Taxonomy" id="44253"/>
    <lineage>
        <taxon>Bacteria</taxon>
        <taxon>Bacillati</taxon>
        <taxon>Bacillota</taxon>
        <taxon>Bacilli</taxon>
        <taxon>Bacillales</taxon>
        <taxon>Paenibacillaceae</taxon>
        <taxon>Paenibacillus</taxon>
    </lineage>
</organism>
<name>A0A7X2ZBL5_9BACL</name>
<accession>A0A7X2ZBL5</accession>
<reference evidence="2 3" key="1">
    <citation type="submission" date="2019-11" db="EMBL/GenBank/DDBJ databases">
        <title>Draft genome sequences of five Paenibacillus species of dairy origin.</title>
        <authorList>
            <person name="Olajide A.M."/>
            <person name="Chen S."/>
            <person name="Lapointe G."/>
        </authorList>
    </citation>
    <scope>NUCLEOTIDE SEQUENCE [LARGE SCALE GENOMIC DNA]</scope>
    <source>
        <strain evidence="2 3">2CS3</strain>
    </source>
</reference>
<dbReference type="RefSeq" id="WP_155614901.1">
    <property type="nucleotide sequence ID" value="NZ_WNZX01000011.1"/>
</dbReference>